<proteinExistence type="predicted"/>
<feature type="domain" description="JmjN" evidence="3">
    <location>
        <begin position="127"/>
        <end position="168"/>
    </location>
</feature>
<dbReference type="GO" id="GO:0005634">
    <property type="term" value="C:nucleus"/>
    <property type="evidence" value="ECO:0007669"/>
    <property type="project" value="TreeGrafter"/>
</dbReference>
<dbReference type="GO" id="GO:0000785">
    <property type="term" value="C:chromatin"/>
    <property type="evidence" value="ECO:0007669"/>
    <property type="project" value="TreeGrafter"/>
</dbReference>
<dbReference type="PROSITE" id="PS51183">
    <property type="entry name" value="JMJN"/>
    <property type="match status" value="1"/>
</dbReference>
<dbReference type="Pfam" id="PF02375">
    <property type="entry name" value="JmjN"/>
    <property type="match status" value="1"/>
</dbReference>
<protein>
    <recommendedName>
        <fullName evidence="3">JmjN domain-containing protein</fullName>
    </recommendedName>
</protein>
<dbReference type="AlphaFoldDB" id="A0A9D3WWA5"/>
<dbReference type="GO" id="GO:0034647">
    <property type="term" value="F:histone H3K4me/H3K4me2/H3K4me3 demethylase activity"/>
    <property type="evidence" value="ECO:0007669"/>
    <property type="project" value="TreeGrafter"/>
</dbReference>
<comment type="caution">
    <text evidence="4">The sequence shown here is derived from an EMBL/GenBank/DDBJ whole genome shotgun (WGS) entry which is preliminary data.</text>
</comment>
<dbReference type="PANTHER" id="PTHR10694:SF3">
    <property type="entry name" value="LYSINE-SPECIFIC DEMETHYLASE 5B"/>
    <property type="match status" value="1"/>
</dbReference>
<evidence type="ECO:0000256" key="1">
    <source>
        <dbReference type="ARBA" id="ARBA00022853"/>
    </source>
</evidence>
<dbReference type="SMART" id="SM00545">
    <property type="entry name" value="JmjN"/>
    <property type="match status" value="1"/>
</dbReference>
<reference evidence="4" key="1">
    <citation type="submission" date="2021-09" db="EMBL/GenBank/DDBJ databases">
        <title>The genome of Mauremys mutica provides insights into the evolution of semi-aquatic lifestyle.</title>
        <authorList>
            <person name="Gong S."/>
            <person name="Gao Y."/>
        </authorList>
    </citation>
    <scope>NUCLEOTIDE SEQUENCE</scope>
    <source>
        <strain evidence="4">MM-2020</strain>
        <tissue evidence="4">Muscle</tissue>
    </source>
</reference>
<name>A0A9D3WWA5_9SAUR</name>
<dbReference type="GO" id="GO:0006355">
    <property type="term" value="P:regulation of DNA-templated transcription"/>
    <property type="evidence" value="ECO:0007669"/>
    <property type="project" value="TreeGrafter"/>
</dbReference>
<dbReference type="Gene3D" id="2.60.120.650">
    <property type="entry name" value="Cupin"/>
    <property type="match status" value="1"/>
</dbReference>
<evidence type="ECO:0000259" key="3">
    <source>
        <dbReference type="PROSITE" id="PS51183"/>
    </source>
</evidence>
<organism evidence="4 5">
    <name type="scientific">Mauremys mutica</name>
    <name type="common">yellowpond turtle</name>
    <dbReference type="NCBI Taxonomy" id="74926"/>
    <lineage>
        <taxon>Eukaryota</taxon>
        <taxon>Metazoa</taxon>
        <taxon>Chordata</taxon>
        <taxon>Craniata</taxon>
        <taxon>Vertebrata</taxon>
        <taxon>Euteleostomi</taxon>
        <taxon>Archelosauria</taxon>
        <taxon>Testudinata</taxon>
        <taxon>Testudines</taxon>
        <taxon>Cryptodira</taxon>
        <taxon>Durocryptodira</taxon>
        <taxon>Testudinoidea</taxon>
        <taxon>Geoemydidae</taxon>
        <taxon>Geoemydinae</taxon>
        <taxon>Mauremys</taxon>
    </lineage>
</organism>
<evidence type="ECO:0000256" key="2">
    <source>
        <dbReference type="SAM" id="MobiDB-lite"/>
    </source>
</evidence>
<gene>
    <name evidence="4" type="ORF">KIL84_006882</name>
</gene>
<evidence type="ECO:0000313" key="4">
    <source>
        <dbReference type="EMBL" id="KAH1171264.1"/>
    </source>
</evidence>
<feature type="compositionally biased region" description="Low complexity" evidence="2">
    <location>
        <begin position="258"/>
        <end position="270"/>
    </location>
</feature>
<feature type="region of interest" description="Disordered" evidence="2">
    <location>
        <begin position="41"/>
        <end position="74"/>
    </location>
</feature>
<dbReference type="InterPro" id="IPR003349">
    <property type="entry name" value="JmjN"/>
</dbReference>
<accession>A0A9D3WWA5</accession>
<keyword evidence="1" id="KW-0156">Chromatin regulator</keyword>
<sequence>MWAAEPRLQQTTCTCESSLCKRGALMGGCEHQAPHDLRVGARGTMGASQGGAGAPGARSLPQAEGQGVRHGARPAGLFSLPTRRRCTARSGGARRPASVRGLFGGSWLRSYRCPSPAMAEFLPPPECPVFEPSWEEFADPFAFIHKIRPIAEQTGICKVRPPPVSAQGPAPPHGAASGAALCARAAAGPWGLGGREAEPSRAGESPSGTAPGPLDPAQGSGWRRGLTGQCGGPFPAPPRSPRSARPHACRRSVLPWQQGPLAAHGRAAARGGLGPGAQASGERP</sequence>
<feature type="region of interest" description="Disordered" evidence="2">
    <location>
        <begin position="190"/>
        <end position="284"/>
    </location>
</feature>
<dbReference type="EMBL" id="JAHDVG010000483">
    <property type="protein sequence ID" value="KAH1171264.1"/>
    <property type="molecule type" value="Genomic_DNA"/>
</dbReference>
<feature type="region of interest" description="Disordered" evidence="2">
    <location>
        <begin position="158"/>
        <end position="177"/>
    </location>
</feature>
<keyword evidence="5" id="KW-1185">Reference proteome</keyword>
<dbReference type="Proteomes" id="UP000827986">
    <property type="component" value="Unassembled WGS sequence"/>
</dbReference>
<dbReference type="PANTHER" id="PTHR10694">
    <property type="entry name" value="LYSINE-SPECIFIC DEMETHYLASE"/>
    <property type="match status" value="1"/>
</dbReference>
<feature type="compositionally biased region" description="Pro residues" evidence="2">
    <location>
        <begin position="160"/>
        <end position="172"/>
    </location>
</feature>
<evidence type="ECO:0000313" key="5">
    <source>
        <dbReference type="Proteomes" id="UP000827986"/>
    </source>
</evidence>